<sequence>MIALGSKRFVHASSTQLFEGLVVVDAANSARLRLMRLSEAAEKLRRQAAISVQTGRENDARELLFQKKKVMQALEKSKTRITLLDELSSKLNEFWGSGKVLCSKTSISSCSSACPPSEPVALGFYFLLATLVSIILPQWSRMREGGKVTKVDHLGWWQDFIAEEHRRWRR</sequence>
<evidence type="ECO:0000313" key="1">
    <source>
        <dbReference type="EMBL" id="GFY99267.1"/>
    </source>
</evidence>
<name>A0A7J0FMV2_9ERIC</name>
<dbReference type="EMBL" id="BJWL01000013">
    <property type="protein sequence ID" value="GFY99267.1"/>
    <property type="molecule type" value="Genomic_DNA"/>
</dbReference>
<dbReference type="OrthoDB" id="772275at2759"/>
<dbReference type="PANTHER" id="PTHR37174">
    <property type="entry name" value="FORKHEAD-ASSOCIATED DOMAIN PROTEIN"/>
    <property type="match status" value="1"/>
</dbReference>
<gene>
    <name evidence="1" type="ORF">Acr_13g0006680</name>
</gene>
<proteinExistence type="predicted"/>
<dbReference type="AlphaFoldDB" id="A0A7J0FMV2"/>
<keyword evidence="2" id="KW-1185">Reference proteome</keyword>
<reference evidence="1 2" key="1">
    <citation type="submission" date="2019-07" db="EMBL/GenBank/DDBJ databases">
        <title>De Novo Assembly of kiwifruit Actinidia rufa.</title>
        <authorList>
            <person name="Sugita-Konishi S."/>
            <person name="Sato K."/>
            <person name="Mori E."/>
            <person name="Abe Y."/>
            <person name="Kisaki G."/>
            <person name="Hamano K."/>
            <person name="Suezawa K."/>
            <person name="Otani M."/>
            <person name="Fukuda T."/>
            <person name="Manabe T."/>
            <person name="Gomi K."/>
            <person name="Tabuchi M."/>
            <person name="Akimitsu K."/>
            <person name="Kataoka I."/>
        </authorList>
    </citation>
    <scope>NUCLEOTIDE SEQUENCE [LARGE SCALE GENOMIC DNA]</scope>
    <source>
        <strain evidence="2">cv. Fuchu</strain>
    </source>
</reference>
<protein>
    <submittedName>
        <fullName evidence="1">Uncharacterized protein</fullName>
    </submittedName>
</protein>
<dbReference type="PANTHER" id="PTHR37174:SF2">
    <property type="entry name" value="FORKHEAD-ASSOCIATED DOMAIN PROTEIN"/>
    <property type="match status" value="1"/>
</dbReference>
<organism evidence="1 2">
    <name type="scientific">Actinidia rufa</name>
    <dbReference type="NCBI Taxonomy" id="165716"/>
    <lineage>
        <taxon>Eukaryota</taxon>
        <taxon>Viridiplantae</taxon>
        <taxon>Streptophyta</taxon>
        <taxon>Embryophyta</taxon>
        <taxon>Tracheophyta</taxon>
        <taxon>Spermatophyta</taxon>
        <taxon>Magnoliopsida</taxon>
        <taxon>eudicotyledons</taxon>
        <taxon>Gunneridae</taxon>
        <taxon>Pentapetalae</taxon>
        <taxon>asterids</taxon>
        <taxon>Ericales</taxon>
        <taxon>Actinidiaceae</taxon>
        <taxon>Actinidia</taxon>
    </lineage>
</organism>
<dbReference type="Proteomes" id="UP000585474">
    <property type="component" value="Unassembled WGS sequence"/>
</dbReference>
<evidence type="ECO:0000313" key="2">
    <source>
        <dbReference type="Proteomes" id="UP000585474"/>
    </source>
</evidence>
<accession>A0A7J0FMV2</accession>
<comment type="caution">
    <text evidence="1">The sequence shown here is derived from an EMBL/GenBank/DDBJ whole genome shotgun (WGS) entry which is preliminary data.</text>
</comment>